<proteinExistence type="predicted"/>
<feature type="region of interest" description="Disordered" evidence="1">
    <location>
        <begin position="1"/>
        <end position="30"/>
    </location>
</feature>
<name>A8Q9N2_MALGO</name>
<dbReference type="GeneID" id="5853787"/>
<dbReference type="RefSeq" id="XP_001729480.1">
    <property type="nucleotide sequence ID" value="XM_001729428.1"/>
</dbReference>
<comment type="caution">
    <text evidence="2">The sequence shown here is derived from an EMBL/GenBank/DDBJ whole genome shotgun (WGS) entry which is preliminary data.</text>
</comment>
<feature type="compositionally biased region" description="Polar residues" evidence="1">
    <location>
        <begin position="521"/>
        <end position="537"/>
    </location>
</feature>
<evidence type="ECO:0000313" key="2">
    <source>
        <dbReference type="EMBL" id="EDP42266.1"/>
    </source>
</evidence>
<dbReference type="Pfam" id="PF10336">
    <property type="entry name" value="DUF2420"/>
    <property type="match status" value="1"/>
</dbReference>
<feature type="compositionally biased region" description="Acidic residues" evidence="1">
    <location>
        <begin position="607"/>
        <end position="618"/>
    </location>
</feature>
<reference evidence="2 3" key="1">
    <citation type="journal article" date="2007" name="Proc. Natl. Acad. Sci. U.S.A.">
        <title>Dandruff-associated Malassezia genomes reveal convergent and divergent virulence traits shared with plant and human fungal pathogens.</title>
        <authorList>
            <person name="Xu J."/>
            <person name="Saunders C.W."/>
            <person name="Hu P."/>
            <person name="Grant R.A."/>
            <person name="Boekhout T."/>
            <person name="Kuramae E.E."/>
            <person name="Kronstad J.W."/>
            <person name="Deangelis Y.M."/>
            <person name="Reeder N.L."/>
            <person name="Johnstone K.R."/>
            <person name="Leland M."/>
            <person name="Fieno A.M."/>
            <person name="Begley W.M."/>
            <person name="Sun Y."/>
            <person name="Lacey M.P."/>
            <person name="Chaudhary T."/>
            <person name="Keough T."/>
            <person name="Chu L."/>
            <person name="Sears R."/>
            <person name="Yuan B."/>
            <person name="Dawson T.L.Jr."/>
        </authorList>
    </citation>
    <scope>NUCLEOTIDE SEQUENCE [LARGE SCALE GENOMIC DNA]</scope>
    <source>
        <strain evidence="3">ATCC MYA-4612 / CBS 7966</strain>
    </source>
</reference>
<dbReference type="EMBL" id="AAYY01000013">
    <property type="protein sequence ID" value="EDP42266.1"/>
    <property type="molecule type" value="Genomic_DNA"/>
</dbReference>
<dbReference type="STRING" id="425265.A8Q9N2"/>
<dbReference type="OMA" id="VHNEDGL"/>
<dbReference type="InParanoid" id="A8Q9N2"/>
<feature type="region of interest" description="Disordered" evidence="1">
    <location>
        <begin position="594"/>
        <end position="650"/>
    </location>
</feature>
<gene>
    <name evidence="2" type="ORF">MGL_3515</name>
</gene>
<protein>
    <submittedName>
        <fullName evidence="2">Uncharacterized protein</fullName>
    </submittedName>
</protein>
<feature type="region of interest" description="Disordered" evidence="1">
    <location>
        <begin position="182"/>
        <end position="466"/>
    </location>
</feature>
<feature type="compositionally biased region" description="Basic and acidic residues" evidence="1">
    <location>
        <begin position="352"/>
        <end position="362"/>
    </location>
</feature>
<sequence>MGHQADATCMTEEASEHSTPTQQTDQDDSLHAEEEIPTMRLTFQEQDFCVFPSPHDETPTVYMDTSSKDTGAEDALVGVPAPELHIDPGVFWEPLDSLFAALRVTDALGEFLEEGTELCLAFPDLELVLHEDNVYAREISLHDISQLALGFGYHGSLHVLVTETPRFISQYNALAMMMSGAADDDNEAAEDEWKDGQMDEVEAEEEDVDEDDKAEDGQVDEDESGDDDEADQADDSQVDEDDPGDDDEADQADDSQVDEDDPGDDDEADQADDSQVDEDDPGDDDEADQAEDGQVGEDDPGANDEVDQAEDGQVDEGEPDANDEADQAEDDQVDGDNVSEAGKNKMVGQTKESLHKEADDVHATYSGDEAVHREEAEDADKTTNAADENDAGSVNHDATASNVPFAETIGHAVDAETRPSNGPVRNDLESIDVEQSPSHVDDNIEETTVGHTRTGENLDANYDKHSTFENGLDHGCNARHSHDANVTDNNKACDEKPRDTLADAVVSCPIPRANDSGRAGESTNYDTSTPMSPSPSKAESVDQHRPASSPFTSVTYDDTSIRHTSSSSIEQRHHIQHTSVYDDGQLVHEHDVYSAHPSNANGSVLYDEYDQAVYEDDEPIHGASQPHSKRSAVPENGSPSVSLPKRPKTS</sequence>
<keyword evidence="3" id="KW-1185">Reference proteome</keyword>
<organism evidence="2 3">
    <name type="scientific">Malassezia globosa (strain ATCC MYA-4612 / CBS 7966)</name>
    <name type="common">Dandruff-associated fungus</name>
    <dbReference type="NCBI Taxonomy" id="425265"/>
    <lineage>
        <taxon>Eukaryota</taxon>
        <taxon>Fungi</taxon>
        <taxon>Dikarya</taxon>
        <taxon>Basidiomycota</taxon>
        <taxon>Ustilaginomycotina</taxon>
        <taxon>Malasseziomycetes</taxon>
        <taxon>Malasseziales</taxon>
        <taxon>Malasseziaceae</taxon>
        <taxon>Malassezia</taxon>
    </lineage>
</organism>
<feature type="compositionally biased region" description="Acidic residues" evidence="1">
    <location>
        <begin position="182"/>
        <end position="334"/>
    </location>
</feature>
<dbReference type="VEuPathDB" id="FungiDB:MGL_3515"/>
<feature type="compositionally biased region" description="Basic and acidic residues" evidence="1">
    <location>
        <begin position="453"/>
        <end position="466"/>
    </location>
</feature>
<feature type="compositionally biased region" description="Polar residues" evidence="1">
    <location>
        <begin position="549"/>
        <end position="569"/>
    </location>
</feature>
<feature type="compositionally biased region" description="Basic and acidic residues" evidence="1">
    <location>
        <begin position="369"/>
        <end position="381"/>
    </location>
</feature>
<dbReference type="Proteomes" id="UP000008837">
    <property type="component" value="Unassembled WGS sequence"/>
</dbReference>
<accession>A8Q9N2</accession>
<dbReference type="InterPro" id="IPR018822">
    <property type="entry name" value="UPF0646"/>
</dbReference>
<feature type="region of interest" description="Disordered" evidence="1">
    <location>
        <begin position="508"/>
        <end position="573"/>
    </location>
</feature>
<dbReference type="AlphaFoldDB" id="A8Q9N2"/>
<dbReference type="OrthoDB" id="2507795at2759"/>
<dbReference type="KEGG" id="mgl:MGL_3515"/>
<evidence type="ECO:0000313" key="3">
    <source>
        <dbReference type="Proteomes" id="UP000008837"/>
    </source>
</evidence>
<evidence type="ECO:0000256" key="1">
    <source>
        <dbReference type="SAM" id="MobiDB-lite"/>
    </source>
</evidence>